<comment type="caution">
    <text evidence="3">The sequence shown here is derived from an EMBL/GenBank/DDBJ whole genome shotgun (WGS) entry which is preliminary data.</text>
</comment>
<gene>
    <name evidence="3" type="ORF">K461DRAFT_300877</name>
</gene>
<evidence type="ECO:0008006" key="5">
    <source>
        <dbReference type="Google" id="ProtNLM"/>
    </source>
</evidence>
<keyword evidence="2" id="KW-1133">Transmembrane helix</keyword>
<feature type="transmembrane region" description="Helical" evidence="2">
    <location>
        <begin position="770"/>
        <end position="792"/>
    </location>
</feature>
<feature type="compositionally biased region" description="Basic residues" evidence="1">
    <location>
        <begin position="48"/>
        <end position="57"/>
    </location>
</feature>
<evidence type="ECO:0000256" key="2">
    <source>
        <dbReference type="SAM" id="Phobius"/>
    </source>
</evidence>
<reference evidence="3" key="1">
    <citation type="journal article" date="2020" name="Stud. Mycol.">
        <title>101 Dothideomycetes genomes: a test case for predicting lifestyles and emergence of pathogens.</title>
        <authorList>
            <person name="Haridas S."/>
            <person name="Albert R."/>
            <person name="Binder M."/>
            <person name="Bloem J."/>
            <person name="Labutti K."/>
            <person name="Salamov A."/>
            <person name="Andreopoulos B."/>
            <person name="Baker S."/>
            <person name="Barry K."/>
            <person name="Bills G."/>
            <person name="Bluhm B."/>
            <person name="Cannon C."/>
            <person name="Castanera R."/>
            <person name="Culley D."/>
            <person name="Daum C."/>
            <person name="Ezra D."/>
            <person name="Gonzalez J."/>
            <person name="Henrissat B."/>
            <person name="Kuo A."/>
            <person name="Liang C."/>
            <person name="Lipzen A."/>
            <person name="Lutzoni F."/>
            <person name="Magnuson J."/>
            <person name="Mondo S."/>
            <person name="Nolan M."/>
            <person name="Ohm R."/>
            <person name="Pangilinan J."/>
            <person name="Park H.-J."/>
            <person name="Ramirez L."/>
            <person name="Alfaro M."/>
            <person name="Sun H."/>
            <person name="Tritt A."/>
            <person name="Yoshinaga Y."/>
            <person name="Zwiers L.-H."/>
            <person name="Turgeon B."/>
            <person name="Goodwin S."/>
            <person name="Spatafora J."/>
            <person name="Crous P."/>
            <person name="Grigoriev I."/>
        </authorList>
    </citation>
    <scope>NUCLEOTIDE SEQUENCE</scope>
    <source>
        <strain evidence="3">CBS 260.36</strain>
    </source>
</reference>
<feature type="region of interest" description="Disordered" evidence="1">
    <location>
        <begin position="1"/>
        <end position="103"/>
    </location>
</feature>
<protein>
    <recommendedName>
        <fullName evidence="5">Heterokaryon incompatibility domain-containing protein</fullName>
    </recommendedName>
</protein>
<dbReference type="EMBL" id="ML996091">
    <property type="protein sequence ID" value="KAF2149316.1"/>
    <property type="molecule type" value="Genomic_DNA"/>
</dbReference>
<evidence type="ECO:0000256" key="1">
    <source>
        <dbReference type="SAM" id="MobiDB-lite"/>
    </source>
</evidence>
<keyword evidence="4" id="KW-1185">Reference proteome</keyword>
<evidence type="ECO:0000313" key="3">
    <source>
        <dbReference type="EMBL" id="KAF2149316.1"/>
    </source>
</evidence>
<dbReference type="OrthoDB" id="2426273at2759"/>
<proteinExistence type="predicted"/>
<sequence>MSNYEEASRLERGGFSKKERSAGDKFMPGIKGKTRRRDGSRKKDARSAKGKKLKNAKNSKNAKDMPRKSVGSRPTGPRRFSQANNHSSQGKTPQPPRKIRRVRVQHLRRPLPRTFTDAISDMFKSGWCVHHVGYLATALPLKAFLYVSKMGRSPLRQENHGACISKPWCTAFNIDWHYKTRHLTSTCTCRHVRVHKNQLIDIISSKMGVPLVTIRDGPQGRLVLHLQARSQFSKYVAISHVWADGLGNNYRNALPECQLRALRDYIREMTGEVEDSHVEQPFWMDTLCVPVYVQGRSSNESYTAKMRSLNRMDSIYAEAESVLVLDLELMATRSHSIENCLARVVTSAWMSRCWTYQEAILANKCFFKFYDELHSVELIHSESRLFIMDGRYYGQRKPRRLVWTCESESARRASIRRFVQAARPRFSFASSKAYWDVAPTGSSPTSSDAVEMCVAVAGNSQGSNRLFEAWELHPQSAIQQAFEHFLLYKFFAVRHSWNNQAHRFQDAWNTLAGRSTSNEDDKIIILATLIGFHRQPLLMLRKDRRLRAVILNMRRIPLSLFFDSSPKFDGERHHTQRWIPITLGHDTVGSPVLRRENDRLIYESDFTGSSLAELRPKNRNQPLICIVNSVIPPSTKKLCLNVLNGSNMRLSLFSVPNDQIKLTDFKFTCFLLENWFSSEAVRAAVLYGTEKTDEQMTLFYHCPAHVDEERWDIPRTADGRKDATYIAEPIYEKIELQVLGAKLKKRDELMEVHDPSTWTRWKKTVIQKRLMFVVIATSTVSLICFVFVFVIYHHGKLWPLAVALSIFGGPLIVAGSIGCYFLIRKWWIYRSYWVSFRRG</sequence>
<dbReference type="PANTHER" id="PTHR39596:SF2">
    <property type="entry name" value="HET DOMAIN PROTEIN (AFU_ORTHOLOGUE AFUA_1G17550)-RELATED"/>
    <property type="match status" value="1"/>
</dbReference>
<evidence type="ECO:0000313" key="4">
    <source>
        <dbReference type="Proteomes" id="UP000799439"/>
    </source>
</evidence>
<feature type="compositionally biased region" description="Polar residues" evidence="1">
    <location>
        <begin position="81"/>
        <end position="92"/>
    </location>
</feature>
<name>A0A9P4IVN1_9PEZI</name>
<feature type="compositionally biased region" description="Basic and acidic residues" evidence="1">
    <location>
        <begin position="1"/>
        <end position="23"/>
    </location>
</feature>
<keyword evidence="2" id="KW-0812">Transmembrane</keyword>
<dbReference type="Proteomes" id="UP000799439">
    <property type="component" value="Unassembled WGS sequence"/>
</dbReference>
<dbReference type="PANTHER" id="PTHR39596">
    <property type="match status" value="1"/>
</dbReference>
<dbReference type="AlphaFoldDB" id="A0A9P4IVN1"/>
<feature type="transmembrane region" description="Helical" evidence="2">
    <location>
        <begin position="798"/>
        <end position="823"/>
    </location>
</feature>
<keyword evidence="2" id="KW-0472">Membrane</keyword>
<organism evidence="3 4">
    <name type="scientific">Myriangium duriaei CBS 260.36</name>
    <dbReference type="NCBI Taxonomy" id="1168546"/>
    <lineage>
        <taxon>Eukaryota</taxon>
        <taxon>Fungi</taxon>
        <taxon>Dikarya</taxon>
        <taxon>Ascomycota</taxon>
        <taxon>Pezizomycotina</taxon>
        <taxon>Dothideomycetes</taxon>
        <taxon>Dothideomycetidae</taxon>
        <taxon>Myriangiales</taxon>
        <taxon>Myriangiaceae</taxon>
        <taxon>Myriangium</taxon>
    </lineage>
</organism>
<accession>A0A9P4IVN1</accession>